<reference evidence="12" key="1">
    <citation type="submission" date="2024-04" db="EMBL/GenBank/DDBJ databases">
        <authorList>
            <person name="Shaw F."/>
            <person name="Minotto A."/>
        </authorList>
    </citation>
    <scope>NUCLEOTIDE SEQUENCE [LARGE SCALE GENOMIC DNA]</scope>
</reference>
<dbReference type="PROSITE" id="PS00086">
    <property type="entry name" value="CYTOCHROME_P450"/>
    <property type="match status" value="1"/>
</dbReference>
<feature type="signal peptide" evidence="10">
    <location>
        <begin position="1"/>
        <end position="22"/>
    </location>
</feature>
<evidence type="ECO:0000313" key="12">
    <source>
        <dbReference type="Proteomes" id="UP001497453"/>
    </source>
</evidence>
<keyword evidence="7 9" id="KW-0408">Iron</keyword>
<evidence type="ECO:0008006" key="13">
    <source>
        <dbReference type="Google" id="ProtNLM"/>
    </source>
</evidence>
<sequence length="508" mass="57602">MQTVVIFLASLAVLFVVKKVLEFLNAVRAIQNHPGFRTLFDPTGASSFFPRITGVSIGCDVMFNKYADYEAFGIDIISSVCAFPKVNTHYFIADAAVIKEIMTARLKFPKPIELYSLLLFFGHNIVASEREEWKKYRKISAPAFTEPNNKLVWEETVRVVTDLFDNVWGNKKEIVYDHALDITMSLALFVIGGAGFGRRIGWNDEMVAPPGHKLTFRDTLAAVSHDTMLKVTLPNWALYATKRTRALHMMDMINARRSSEKKEERYDLFSSLLDASEGNFDGESKLTDRELLGNIFIFLIAGHETTAHTLCFSFALLGLYQDEQERLYQELKKAFPDGRTPAYEDISKLTYVECVMNETLRMFPPASSVPKYATEDTTFVTKNAAGENVVVPVPAGTGVSLHISALQHNPRYWSDPFEFKPSRFLGDWPRDAFIPFSGGVRSCLGRRFAELESLVALSMIIMRYKLTIKPEPEFEHETFEQRKARILKVTQGITITPVRVPLVLTRRD</sequence>
<evidence type="ECO:0000256" key="2">
    <source>
        <dbReference type="ARBA" id="ARBA00005179"/>
    </source>
</evidence>
<comment type="pathway">
    <text evidence="2">Secondary metabolite biosynthesis.</text>
</comment>
<dbReference type="Proteomes" id="UP001497453">
    <property type="component" value="Chromosome 11"/>
</dbReference>
<comment type="cofactor">
    <cofactor evidence="1">
        <name>heme</name>
        <dbReference type="ChEBI" id="CHEBI:30413"/>
    </cofactor>
</comment>
<evidence type="ECO:0000256" key="8">
    <source>
        <dbReference type="ARBA" id="ARBA00023033"/>
    </source>
</evidence>
<dbReference type="PANTHER" id="PTHR24305">
    <property type="entry name" value="CYTOCHROME P450"/>
    <property type="match status" value="1"/>
</dbReference>
<evidence type="ECO:0000256" key="3">
    <source>
        <dbReference type="ARBA" id="ARBA00010617"/>
    </source>
</evidence>
<keyword evidence="10" id="KW-0732">Signal</keyword>
<dbReference type="PRINTS" id="PR00385">
    <property type="entry name" value="P450"/>
</dbReference>
<keyword evidence="8 9" id="KW-0503">Monooxygenase</keyword>
<keyword evidence="12" id="KW-1185">Reference proteome</keyword>
<dbReference type="InterPro" id="IPR050121">
    <property type="entry name" value="Cytochrome_P450_monoxygenase"/>
</dbReference>
<dbReference type="SUPFAM" id="SSF48264">
    <property type="entry name" value="Cytochrome P450"/>
    <property type="match status" value="1"/>
</dbReference>
<comment type="similarity">
    <text evidence="3 9">Belongs to the cytochrome P450 family.</text>
</comment>
<feature type="chain" id="PRO_5046497435" description="Cytochrome P450" evidence="10">
    <location>
        <begin position="23"/>
        <end position="508"/>
    </location>
</feature>
<evidence type="ECO:0000256" key="10">
    <source>
        <dbReference type="SAM" id="SignalP"/>
    </source>
</evidence>
<evidence type="ECO:0000256" key="7">
    <source>
        <dbReference type="ARBA" id="ARBA00023004"/>
    </source>
</evidence>
<name>A0ABP1CX49_9APHY</name>
<keyword evidence="5 9" id="KW-0479">Metal-binding</keyword>
<dbReference type="InterPro" id="IPR001128">
    <property type="entry name" value="Cyt_P450"/>
</dbReference>
<keyword evidence="6 9" id="KW-0560">Oxidoreductase</keyword>
<dbReference type="Gene3D" id="1.10.630.10">
    <property type="entry name" value="Cytochrome P450"/>
    <property type="match status" value="1"/>
</dbReference>
<dbReference type="CDD" id="cd11070">
    <property type="entry name" value="CYP56-like"/>
    <property type="match status" value="1"/>
</dbReference>
<dbReference type="InterPro" id="IPR017972">
    <property type="entry name" value="Cyt_P450_CS"/>
</dbReference>
<keyword evidence="4 9" id="KW-0349">Heme</keyword>
<dbReference type="InterPro" id="IPR036396">
    <property type="entry name" value="Cyt_P450_sf"/>
</dbReference>
<dbReference type="Pfam" id="PF00067">
    <property type="entry name" value="p450"/>
    <property type="match status" value="1"/>
</dbReference>
<dbReference type="InterPro" id="IPR002401">
    <property type="entry name" value="Cyt_P450_E_grp-I"/>
</dbReference>
<evidence type="ECO:0000256" key="1">
    <source>
        <dbReference type="ARBA" id="ARBA00001971"/>
    </source>
</evidence>
<dbReference type="PRINTS" id="PR00463">
    <property type="entry name" value="EP450I"/>
</dbReference>
<evidence type="ECO:0000256" key="9">
    <source>
        <dbReference type="RuleBase" id="RU000461"/>
    </source>
</evidence>
<protein>
    <recommendedName>
        <fullName evidence="13">Cytochrome P450</fullName>
    </recommendedName>
</protein>
<gene>
    <name evidence="11" type="ORF">GFSPODELE1_LOCUS2612</name>
</gene>
<evidence type="ECO:0000256" key="5">
    <source>
        <dbReference type="ARBA" id="ARBA00022723"/>
    </source>
</evidence>
<evidence type="ECO:0000256" key="6">
    <source>
        <dbReference type="ARBA" id="ARBA00023002"/>
    </source>
</evidence>
<evidence type="ECO:0000256" key="4">
    <source>
        <dbReference type="ARBA" id="ARBA00022617"/>
    </source>
</evidence>
<accession>A0ABP1CX49</accession>
<dbReference type="EMBL" id="OZ037954">
    <property type="protein sequence ID" value="CAL1699322.1"/>
    <property type="molecule type" value="Genomic_DNA"/>
</dbReference>
<organism evidence="11 12">
    <name type="scientific">Somion occarium</name>
    <dbReference type="NCBI Taxonomy" id="3059160"/>
    <lineage>
        <taxon>Eukaryota</taxon>
        <taxon>Fungi</taxon>
        <taxon>Dikarya</taxon>
        <taxon>Basidiomycota</taxon>
        <taxon>Agaricomycotina</taxon>
        <taxon>Agaricomycetes</taxon>
        <taxon>Polyporales</taxon>
        <taxon>Cerrenaceae</taxon>
        <taxon>Somion</taxon>
    </lineage>
</organism>
<dbReference type="PANTHER" id="PTHR24305:SF166">
    <property type="entry name" value="CYTOCHROME P450 12A4, MITOCHONDRIAL-RELATED"/>
    <property type="match status" value="1"/>
</dbReference>
<proteinExistence type="inferred from homology"/>
<evidence type="ECO:0000313" key="11">
    <source>
        <dbReference type="EMBL" id="CAL1699322.1"/>
    </source>
</evidence>